<dbReference type="AlphaFoldDB" id="A0A9P0CCT3"/>
<keyword evidence="2" id="KW-1185">Reference proteome</keyword>
<gene>
    <name evidence="1" type="ORF">PSYICH_LOCUS712</name>
</gene>
<sequence>MEDKISKMLNRMDEKMLDLTNKMSEVSKSVIAHDNELKFISKKLDDMETFQRRKILRFDGIGENDNENLMSIMINILNNSMKVKCSSSDICNLYRQGKLIRGSNNARIVVIEFVSLLKKNEILKARKELKQTKIFVYEDLTKCKYALLKKAKKLYGQEHVWSFGGNIFAKIDNQIKKLESKDYLL</sequence>
<evidence type="ECO:0000313" key="1">
    <source>
        <dbReference type="EMBL" id="CAH1098821.1"/>
    </source>
</evidence>
<dbReference type="Proteomes" id="UP001153636">
    <property type="component" value="Chromosome 1"/>
</dbReference>
<dbReference type="Gene3D" id="3.30.70.1820">
    <property type="entry name" value="L1 transposable element, RRM domain"/>
    <property type="match status" value="1"/>
</dbReference>
<dbReference type="OrthoDB" id="6779620at2759"/>
<proteinExistence type="predicted"/>
<name>A0A9P0CCT3_9CUCU</name>
<dbReference type="EMBL" id="OV651813">
    <property type="protein sequence ID" value="CAH1098821.1"/>
    <property type="molecule type" value="Genomic_DNA"/>
</dbReference>
<accession>A0A9P0CCT3</accession>
<protein>
    <submittedName>
        <fullName evidence="1">Uncharacterized protein</fullName>
    </submittedName>
</protein>
<evidence type="ECO:0000313" key="2">
    <source>
        <dbReference type="Proteomes" id="UP001153636"/>
    </source>
</evidence>
<reference evidence="1" key="1">
    <citation type="submission" date="2022-01" db="EMBL/GenBank/DDBJ databases">
        <authorList>
            <person name="King R."/>
        </authorList>
    </citation>
    <scope>NUCLEOTIDE SEQUENCE</scope>
</reference>
<organism evidence="1 2">
    <name type="scientific">Psylliodes chrysocephalus</name>
    <dbReference type="NCBI Taxonomy" id="3402493"/>
    <lineage>
        <taxon>Eukaryota</taxon>
        <taxon>Metazoa</taxon>
        <taxon>Ecdysozoa</taxon>
        <taxon>Arthropoda</taxon>
        <taxon>Hexapoda</taxon>
        <taxon>Insecta</taxon>
        <taxon>Pterygota</taxon>
        <taxon>Neoptera</taxon>
        <taxon>Endopterygota</taxon>
        <taxon>Coleoptera</taxon>
        <taxon>Polyphaga</taxon>
        <taxon>Cucujiformia</taxon>
        <taxon>Chrysomeloidea</taxon>
        <taxon>Chrysomelidae</taxon>
        <taxon>Galerucinae</taxon>
        <taxon>Alticini</taxon>
        <taxon>Psylliodes</taxon>
    </lineage>
</organism>